<evidence type="ECO:0000313" key="2">
    <source>
        <dbReference type="Proteomes" id="UP000267469"/>
    </source>
</evidence>
<name>A0A3N0EKQ7_SINP1</name>
<gene>
    <name evidence="1" type="ORF">ED312_08490</name>
</gene>
<dbReference type="EMBL" id="RJTM01000059">
    <property type="protein sequence ID" value="RNL88476.1"/>
    <property type="molecule type" value="Genomic_DNA"/>
</dbReference>
<dbReference type="OrthoDB" id="660922at2"/>
<accession>A0A3N0EKQ7</accession>
<evidence type="ECO:0000313" key="1">
    <source>
        <dbReference type="EMBL" id="RNL88476.1"/>
    </source>
</evidence>
<protein>
    <submittedName>
        <fullName evidence="1">DUF1896 family protein</fullName>
    </submittedName>
</protein>
<comment type="caution">
    <text evidence="1">The sequence shown here is derived from an EMBL/GenBank/DDBJ whole genome shotgun (WGS) entry which is preliminary data.</text>
</comment>
<organism evidence="1 2">
    <name type="scientific">Sinomicrobium pectinilyticum</name>
    <dbReference type="NCBI Taxonomy" id="1084421"/>
    <lineage>
        <taxon>Bacteria</taxon>
        <taxon>Pseudomonadati</taxon>
        <taxon>Bacteroidota</taxon>
        <taxon>Flavobacteriia</taxon>
        <taxon>Flavobacteriales</taxon>
        <taxon>Flavobacteriaceae</taxon>
        <taxon>Sinomicrobium</taxon>
    </lineage>
</organism>
<reference evidence="1 2" key="1">
    <citation type="submission" date="2018-10" db="EMBL/GenBank/DDBJ databases">
        <title>Sinomicrobium pectinilyticum sp. nov., a pectinase-producing bacterium isolated from alkaline and saline soil, and emended description of the genus Sinomicrobium.</title>
        <authorList>
            <person name="Cheng B."/>
            <person name="Li C."/>
            <person name="Lai Q."/>
            <person name="Du M."/>
            <person name="Shao Z."/>
            <person name="Xu P."/>
            <person name="Yang C."/>
        </authorList>
    </citation>
    <scope>NUCLEOTIDE SEQUENCE [LARGE SCALE GENOMIC DNA]</scope>
    <source>
        <strain evidence="1 2">5DNS001</strain>
    </source>
</reference>
<sequence>MEQSLKERLWAYIIENNPDLMFSLQEEYSVQQYLDQKMDTLRPQLLQWQKEQLPLYIIKEQAIRELTSDLRPSRFHYIRDILETEFTTDFLRLKEAGALTYEGVNLVEACKEAFEAIGFSEENKESRRLRYAVMGIIAQYLENR</sequence>
<dbReference type="AlphaFoldDB" id="A0A3N0EKQ7"/>
<dbReference type="Proteomes" id="UP000267469">
    <property type="component" value="Unassembled WGS sequence"/>
</dbReference>
<proteinExistence type="predicted"/>
<keyword evidence="2" id="KW-1185">Reference proteome</keyword>
<dbReference type="RefSeq" id="WP_123215574.1">
    <property type="nucleotide sequence ID" value="NZ_RJTM01000059.1"/>
</dbReference>